<feature type="chain" id="PRO_5015480818" evidence="2">
    <location>
        <begin position="20"/>
        <end position="325"/>
    </location>
</feature>
<keyword evidence="1" id="KW-0472">Membrane</keyword>
<dbReference type="InterPro" id="IPR052413">
    <property type="entry name" value="SUR7_domain"/>
</dbReference>
<organism evidence="3 4">
    <name type="scientific">Amorphotheca resinae ATCC 22711</name>
    <dbReference type="NCBI Taxonomy" id="857342"/>
    <lineage>
        <taxon>Eukaryota</taxon>
        <taxon>Fungi</taxon>
        <taxon>Dikarya</taxon>
        <taxon>Ascomycota</taxon>
        <taxon>Pezizomycotina</taxon>
        <taxon>Leotiomycetes</taxon>
        <taxon>Helotiales</taxon>
        <taxon>Amorphothecaceae</taxon>
        <taxon>Amorphotheca</taxon>
    </lineage>
</organism>
<evidence type="ECO:0000313" key="3">
    <source>
        <dbReference type="EMBL" id="PSS25536.1"/>
    </source>
</evidence>
<evidence type="ECO:0000256" key="1">
    <source>
        <dbReference type="SAM" id="Phobius"/>
    </source>
</evidence>
<dbReference type="OrthoDB" id="4159154at2759"/>
<dbReference type="GeneID" id="36578034"/>
<dbReference type="STRING" id="857342.A0A2T3BB41"/>
<feature type="transmembrane region" description="Helical" evidence="1">
    <location>
        <begin position="225"/>
        <end position="249"/>
    </location>
</feature>
<feature type="signal peptide" evidence="2">
    <location>
        <begin position="1"/>
        <end position="19"/>
    </location>
</feature>
<accession>A0A2T3BB41</accession>
<keyword evidence="4" id="KW-1185">Reference proteome</keyword>
<dbReference type="GO" id="GO:0031505">
    <property type="term" value="P:fungal-type cell wall organization"/>
    <property type="evidence" value="ECO:0007669"/>
    <property type="project" value="TreeGrafter"/>
</dbReference>
<dbReference type="RefSeq" id="XP_024724135.1">
    <property type="nucleotide sequence ID" value="XM_024869953.1"/>
</dbReference>
<keyword evidence="1" id="KW-1133">Transmembrane helix</keyword>
<dbReference type="InParanoid" id="A0A2T3BB41"/>
<evidence type="ECO:0000313" key="4">
    <source>
        <dbReference type="Proteomes" id="UP000241818"/>
    </source>
</evidence>
<reference evidence="3 4" key="1">
    <citation type="journal article" date="2018" name="New Phytol.">
        <title>Comparative genomics and transcriptomics depict ericoid mycorrhizal fungi as versatile saprotrophs and plant mutualists.</title>
        <authorList>
            <person name="Martino E."/>
            <person name="Morin E."/>
            <person name="Grelet G.A."/>
            <person name="Kuo A."/>
            <person name="Kohler A."/>
            <person name="Daghino S."/>
            <person name="Barry K.W."/>
            <person name="Cichocki N."/>
            <person name="Clum A."/>
            <person name="Dockter R.B."/>
            <person name="Hainaut M."/>
            <person name="Kuo R.C."/>
            <person name="LaButti K."/>
            <person name="Lindahl B.D."/>
            <person name="Lindquist E.A."/>
            <person name="Lipzen A."/>
            <person name="Khouja H.R."/>
            <person name="Magnuson J."/>
            <person name="Murat C."/>
            <person name="Ohm R.A."/>
            <person name="Singer S.W."/>
            <person name="Spatafora J.W."/>
            <person name="Wang M."/>
            <person name="Veneault-Fourrey C."/>
            <person name="Henrissat B."/>
            <person name="Grigoriev I.V."/>
            <person name="Martin F.M."/>
            <person name="Perotto S."/>
        </authorList>
    </citation>
    <scope>NUCLEOTIDE SEQUENCE [LARGE SCALE GENOMIC DNA]</scope>
    <source>
        <strain evidence="3 4">ATCC 22711</strain>
    </source>
</reference>
<dbReference type="EMBL" id="KZ679007">
    <property type="protein sequence ID" value="PSS25536.1"/>
    <property type="molecule type" value="Genomic_DNA"/>
</dbReference>
<gene>
    <name evidence="3" type="ORF">M430DRAFT_96342</name>
</gene>
<dbReference type="Proteomes" id="UP000241818">
    <property type="component" value="Unassembled WGS sequence"/>
</dbReference>
<dbReference type="PANTHER" id="PTHR28019">
    <property type="entry name" value="CELL MEMBRANE PROTEIN YLR413W-RELATED"/>
    <property type="match status" value="1"/>
</dbReference>
<dbReference type="InterPro" id="IPR009571">
    <property type="entry name" value="SUR7/Rim9-like_fungi"/>
</dbReference>
<sequence>MRPSALFPLACAIVAFVLSMLCLFAGHKPGFMEEYHILTLNTSTLGHNLIPTTTSSSGSTPTATSIGSLFSSVADNITSTIEGDIGDDINNIIGDVADKLSAELGIKQWYSMHLMDMCEGTYTPNATAKGAHLNVTSCTNETAMYHFNITQQLEKELELGKLHLNLSDIDWPSNIQQDLNDLDIAIDALFVLYCIGIGAAGCAIIAALIAFFLRGSRLISLGNWGLASISFLALLIASIIITVVQIKAVDLINKYGNDIGVYAYKGGKYLALTWAAVALMFLAKMAWVVEFCVGRARRSREYTEKRASGGGWISRRKRSDEAALR</sequence>
<dbReference type="AlphaFoldDB" id="A0A2T3BB41"/>
<name>A0A2T3BB41_AMORE</name>
<dbReference type="GO" id="GO:0005886">
    <property type="term" value="C:plasma membrane"/>
    <property type="evidence" value="ECO:0007669"/>
    <property type="project" value="InterPro"/>
</dbReference>
<protein>
    <submittedName>
        <fullName evidence="3">Uncharacterized protein</fullName>
    </submittedName>
</protein>
<evidence type="ECO:0000256" key="2">
    <source>
        <dbReference type="SAM" id="SignalP"/>
    </source>
</evidence>
<keyword evidence="2" id="KW-0732">Signal</keyword>
<dbReference type="Pfam" id="PF06687">
    <property type="entry name" value="SUR7"/>
    <property type="match status" value="1"/>
</dbReference>
<keyword evidence="1" id="KW-0812">Transmembrane</keyword>
<dbReference type="PANTHER" id="PTHR28019:SF7">
    <property type="entry name" value="SUR7 PROTEIN"/>
    <property type="match status" value="1"/>
</dbReference>
<proteinExistence type="predicted"/>
<feature type="transmembrane region" description="Helical" evidence="1">
    <location>
        <begin position="269"/>
        <end position="293"/>
    </location>
</feature>
<dbReference type="GO" id="GO:0051285">
    <property type="term" value="C:cell cortex of cell tip"/>
    <property type="evidence" value="ECO:0007669"/>
    <property type="project" value="TreeGrafter"/>
</dbReference>
<feature type="transmembrane region" description="Helical" evidence="1">
    <location>
        <begin position="190"/>
        <end position="213"/>
    </location>
</feature>